<dbReference type="PROSITE" id="PS00061">
    <property type="entry name" value="ADH_SHORT"/>
    <property type="match status" value="1"/>
</dbReference>
<evidence type="ECO:0000256" key="3">
    <source>
        <dbReference type="ARBA" id="ARBA00023027"/>
    </source>
</evidence>
<dbReference type="AlphaFoldDB" id="A0A6J7IXT5"/>
<dbReference type="NCBIfam" id="NF005559">
    <property type="entry name" value="PRK07231.1"/>
    <property type="match status" value="1"/>
</dbReference>
<evidence type="ECO:0000256" key="1">
    <source>
        <dbReference type="ARBA" id="ARBA00006484"/>
    </source>
</evidence>
<dbReference type="InterPro" id="IPR020904">
    <property type="entry name" value="Sc_DH/Rdtase_CS"/>
</dbReference>
<dbReference type="CDD" id="cd05233">
    <property type="entry name" value="SDR_c"/>
    <property type="match status" value="1"/>
</dbReference>
<accession>A0A6J7IXT5</accession>
<comment type="similarity">
    <text evidence="1">Belongs to the short-chain dehydrogenases/reductases (SDR) family.</text>
</comment>
<dbReference type="SUPFAM" id="SSF51735">
    <property type="entry name" value="NAD(P)-binding Rossmann-fold domains"/>
    <property type="match status" value="1"/>
</dbReference>
<keyword evidence="4" id="KW-0443">Lipid metabolism</keyword>
<dbReference type="Gene3D" id="3.40.50.720">
    <property type="entry name" value="NAD(P)-binding Rossmann-like Domain"/>
    <property type="match status" value="1"/>
</dbReference>
<evidence type="ECO:0000256" key="4">
    <source>
        <dbReference type="ARBA" id="ARBA00023098"/>
    </source>
</evidence>
<dbReference type="PRINTS" id="PR00080">
    <property type="entry name" value="SDRFAMILY"/>
</dbReference>
<dbReference type="GO" id="GO:0006629">
    <property type="term" value="P:lipid metabolic process"/>
    <property type="evidence" value="ECO:0007669"/>
    <property type="project" value="UniProtKB-KW"/>
</dbReference>
<proteinExistence type="inferred from homology"/>
<reference evidence="5" key="1">
    <citation type="submission" date="2020-05" db="EMBL/GenBank/DDBJ databases">
        <authorList>
            <person name="Chiriac C."/>
            <person name="Salcher M."/>
            <person name="Ghai R."/>
            <person name="Kavagutti S V."/>
        </authorList>
    </citation>
    <scope>NUCLEOTIDE SEQUENCE</scope>
</reference>
<sequence length="268" mass="27340">MSNLNGKVAIVTGAASGIGKATAMLLAQRGAAVVVADRHGDAAAEVAAAIEAVGGSAAAVTTDVAHEDQIEAMVATAVDRFGGLDILHNNAAILDPEVVSQDIDVTQIDADVFARVLQVNVGGYLLGAKHAIPHMIARGGGAIINTASSAGVQAEYVRPMYGTSKAAVIGMTRNIATRYGKDGIRCIAVSPGLIMTEAAVAAFPQEIVDGFVRHSLANRAGVPEDVAHLVAFLASDEAAYINGINISIDGGLSVHFPNYADDRDAMGG</sequence>
<dbReference type="PANTHER" id="PTHR43180:SF28">
    <property type="entry name" value="NAD(P)-BINDING ROSSMANN-FOLD SUPERFAMILY PROTEIN"/>
    <property type="match status" value="1"/>
</dbReference>
<dbReference type="EMBL" id="CAFBMX010000007">
    <property type="protein sequence ID" value="CAB4935659.1"/>
    <property type="molecule type" value="Genomic_DNA"/>
</dbReference>
<organism evidence="5">
    <name type="scientific">freshwater metagenome</name>
    <dbReference type="NCBI Taxonomy" id="449393"/>
    <lineage>
        <taxon>unclassified sequences</taxon>
        <taxon>metagenomes</taxon>
        <taxon>ecological metagenomes</taxon>
    </lineage>
</organism>
<dbReference type="InterPro" id="IPR002347">
    <property type="entry name" value="SDR_fam"/>
</dbReference>
<keyword evidence="3" id="KW-0520">NAD</keyword>
<evidence type="ECO:0000256" key="2">
    <source>
        <dbReference type="ARBA" id="ARBA00023002"/>
    </source>
</evidence>
<evidence type="ECO:0000313" key="5">
    <source>
        <dbReference type="EMBL" id="CAB4935659.1"/>
    </source>
</evidence>
<dbReference type="GO" id="GO:0016491">
    <property type="term" value="F:oxidoreductase activity"/>
    <property type="evidence" value="ECO:0007669"/>
    <property type="project" value="UniProtKB-KW"/>
</dbReference>
<dbReference type="FunFam" id="3.40.50.720:FF:000084">
    <property type="entry name" value="Short-chain dehydrogenase reductase"/>
    <property type="match status" value="1"/>
</dbReference>
<dbReference type="PANTHER" id="PTHR43180">
    <property type="entry name" value="3-OXOACYL-(ACYL-CARRIER-PROTEIN) REDUCTASE (AFU_ORTHOLOGUE AFUA_6G11210)"/>
    <property type="match status" value="1"/>
</dbReference>
<dbReference type="Pfam" id="PF13561">
    <property type="entry name" value="adh_short_C2"/>
    <property type="match status" value="1"/>
</dbReference>
<dbReference type="InterPro" id="IPR036291">
    <property type="entry name" value="NAD(P)-bd_dom_sf"/>
</dbReference>
<protein>
    <submittedName>
        <fullName evidence="5">Unannotated protein</fullName>
    </submittedName>
</protein>
<gene>
    <name evidence="5" type="ORF">UFOPK3674_01454</name>
</gene>
<dbReference type="PRINTS" id="PR00081">
    <property type="entry name" value="GDHRDH"/>
</dbReference>
<name>A0A6J7IXT5_9ZZZZ</name>
<keyword evidence="2" id="KW-0560">Oxidoreductase</keyword>